<keyword evidence="2" id="KW-0812">Transmembrane</keyword>
<name>A0AA38P0A6_9AGAR</name>
<feature type="transmembrane region" description="Helical" evidence="2">
    <location>
        <begin position="47"/>
        <end position="68"/>
    </location>
</feature>
<gene>
    <name evidence="3" type="ORF">F5878DRAFT_645548</name>
</gene>
<feature type="compositionally biased region" description="Low complexity" evidence="1">
    <location>
        <begin position="273"/>
        <end position="294"/>
    </location>
</feature>
<accession>A0AA38P0A6</accession>
<keyword evidence="2" id="KW-0472">Membrane</keyword>
<organism evidence="3 4">
    <name type="scientific">Lentinula raphanica</name>
    <dbReference type="NCBI Taxonomy" id="153919"/>
    <lineage>
        <taxon>Eukaryota</taxon>
        <taxon>Fungi</taxon>
        <taxon>Dikarya</taxon>
        <taxon>Basidiomycota</taxon>
        <taxon>Agaricomycotina</taxon>
        <taxon>Agaricomycetes</taxon>
        <taxon>Agaricomycetidae</taxon>
        <taxon>Agaricales</taxon>
        <taxon>Marasmiineae</taxon>
        <taxon>Omphalotaceae</taxon>
        <taxon>Lentinula</taxon>
    </lineage>
</organism>
<proteinExistence type="predicted"/>
<feature type="region of interest" description="Disordered" evidence="1">
    <location>
        <begin position="265"/>
        <end position="294"/>
    </location>
</feature>
<dbReference type="AlphaFoldDB" id="A0AA38P0A6"/>
<evidence type="ECO:0000313" key="3">
    <source>
        <dbReference type="EMBL" id="KAJ3833929.1"/>
    </source>
</evidence>
<comment type="caution">
    <text evidence="3">The sequence shown here is derived from an EMBL/GenBank/DDBJ whole genome shotgun (WGS) entry which is preliminary data.</text>
</comment>
<protein>
    <submittedName>
        <fullName evidence="3">Uncharacterized protein</fullName>
    </submittedName>
</protein>
<keyword evidence="4" id="KW-1185">Reference proteome</keyword>
<dbReference type="EMBL" id="MU806610">
    <property type="protein sequence ID" value="KAJ3833929.1"/>
    <property type="molecule type" value="Genomic_DNA"/>
</dbReference>
<sequence length="294" mass="32418">MSQHSRAAKQCKAVPYTPFSSPTSKRFYSALNTSHLVSTIFYFDTSIGYLVILCLTFMITLTVLAAPLPNIHISNDPLSPLSTQPESKPGLFTKLRQKFTSSMPFGRGITCYLVREDKGTKRERLYFAVGTTVIGLRYARGDPPGSIHNPRAVGRPYMISISDWLDGDRWQSFPIGIADIKLGQLNDVVDKLLAVEPGPLGGPEGNDLAYIESKLMTHKDLHFYSTKSQQNLFERLKSIYYQSEAYMRWVGLAYPIVPARTNAIPPTSPPNPAADSPPDSSSSGTSAALILRPS</sequence>
<evidence type="ECO:0000256" key="1">
    <source>
        <dbReference type="SAM" id="MobiDB-lite"/>
    </source>
</evidence>
<evidence type="ECO:0000256" key="2">
    <source>
        <dbReference type="SAM" id="Phobius"/>
    </source>
</evidence>
<evidence type="ECO:0000313" key="4">
    <source>
        <dbReference type="Proteomes" id="UP001163846"/>
    </source>
</evidence>
<reference evidence="3" key="1">
    <citation type="submission" date="2022-08" db="EMBL/GenBank/DDBJ databases">
        <authorList>
            <consortium name="DOE Joint Genome Institute"/>
            <person name="Min B."/>
            <person name="Riley R."/>
            <person name="Sierra-Patev S."/>
            <person name="Naranjo-Ortiz M."/>
            <person name="Looney B."/>
            <person name="Konkel Z."/>
            <person name="Slot J.C."/>
            <person name="Sakamoto Y."/>
            <person name="Steenwyk J.L."/>
            <person name="Rokas A."/>
            <person name="Carro J."/>
            <person name="Camarero S."/>
            <person name="Ferreira P."/>
            <person name="Molpeceres G."/>
            <person name="Ruiz-Duenas F.J."/>
            <person name="Serrano A."/>
            <person name="Henrissat B."/>
            <person name="Drula E."/>
            <person name="Hughes K.W."/>
            <person name="Mata J.L."/>
            <person name="Ishikawa N.K."/>
            <person name="Vargas-Isla R."/>
            <person name="Ushijima S."/>
            <person name="Smith C.A."/>
            <person name="Ahrendt S."/>
            <person name="Andreopoulos W."/>
            <person name="He G."/>
            <person name="Labutti K."/>
            <person name="Lipzen A."/>
            <person name="Ng V."/>
            <person name="Sandor L."/>
            <person name="Barry K."/>
            <person name="Martinez A.T."/>
            <person name="Xiao Y."/>
            <person name="Gibbons J.G."/>
            <person name="Terashima K."/>
            <person name="Hibbett D.S."/>
            <person name="Grigoriev I.V."/>
        </authorList>
    </citation>
    <scope>NUCLEOTIDE SEQUENCE</scope>
    <source>
        <strain evidence="3">TFB9207</strain>
    </source>
</reference>
<dbReference type="Proteomes" id="UP001163846">
    <property type="component" value="Unassembled WGS sequence"/>
</dbReference>
<keyword evidence="2" id="KW-1133">Transmembrane helix</keyword>